<dbReference type="InterPro" id="IPR006119">
    <property type="entry name" value="Resolv_N"/>
</dbReference>
<keyword evidence="1" id="KW-0238">DNA-binding</keyword>
<dbReference type="Gene3D" id="1.10.10.60">
    <property type="entry name" value="Homeodomain-like"/>
    <property type="match status" value="1"/>
</dbReference>
<dbReference type="PANTHER" id="PTHR30461">
    <property type="entry name" value="DNA-INVERTASE FROM LAMBDOID PROPHAGE"/>
    <property type="match status" value="1"/>
</dbReference>
<feature type="domain" description="Resolvase/invertase-type recombinase catalytic" evidence="3">
    <location>
        <begin position="3"/>
        <end position="140"/>
    </location>
</feature>
<evidence type="ECO:0000256" key="1">
    <source>
        <dbReference type="ARBA" id="ARBA00023125"/>
    </source>
</evidence>
<proteinExistence type="predicted"/>
<organism evidence="4">
    <name type="scientific">uncultured prokaryote</name>
    <dbReference type="NCBI Taxonomy" id="198431"/>
    <lineage>
        <taxon>unclassified sequences</taxon>
        <taxon>environmental samples</taxon>
    </lineage>
</organism>
<dbReference type="EMBL" id="LN853774">
    <property type="protein sequence ID" value="CRY96661.1"/>
    <property type="molecule type" value="Genomic_DNA"/>
</dbReference>
<evidence type="ECO:0000313" key="4">
    <source>
        <dbReference type="EMBL" id="CRY96661.1"/>
    </source>
</evidence>
<dbReference type="AlphaFoldDB" id="A0A0H5Q3M1"/>
<dbReference type="SUPFAM" id="SSF53041">
    <property type="entry name" value="Resolvase-like"/>
    <property type="match status" value="1"/>
</dbReference>
<dbReference type="PANTHER" id="PTHR30461:SF2">
    <property type="entry name" value="SERINE RECOMBINASE PINE-RELATED"/>
    <property type="match status" value="1"/>
</dbReference>
<accession>A0A0H5Q3M1</accession>
<keyword evidence="2" id="KW-0233">DNA recombination</keyword>
<name>A0A0H5Q3M1_9ZZZZ</name>
<dbReference type="GO" id="GO:0000150">
    <property type="term" value="F:DNA strand exchange activity"/>
    <property type="evidence" value="ECO:0007669"/>
    <property type="project" value="InterPro"/>
</dbReference>
<sequence length="194" mass="21013">MKSVYLYHRCSTIGQSAERAYMIAEEMGIPQENVFVDFISGTTKALDRPAFSELYSRIDSNSQIVVVSTNRIGRRAAVVLEAIEQVHQKGASIFIKDIGIDSNSKAGGIVVAVFASIAEGEYEDLKEAQEQGIAAKKKACGKCGGRPSVPDSVMEAAVTEYMKGAKPVANVCQDFNISVSKLYKYMKANGISRS</sequence>
<dbReference type="InterPro" id="IPR050639">
    <property type="entry name" value="SSR_resolvase"/>
</dbReference>
<dbReference type="GO" id="GO:0003677">
    <property type="term" value="F:DNA binding"/>
    <property type="evidence" value="ECO:0007669"/>
    <property type="project" value="UniProtKB-KW"/>
</dbReference>
<dbReference type="InterPro" id="IPR036162">
    <property type="entry name" value="Resolvase-like_N_sf"/>
</dbReference>
<protein>
    <recommendedName>
        <fullName evidence="3">Resolvase/invertase-type recombinase catalytic domain-containing protein</fullName>
    </recommendedName>
</protein>
<reference evidence="4" key="2">
    <citation type="submission" date="2015-07" db="EMBL/GenBank/DDBJ databases">
        <title>Plasmids, circular viruses and viroids from rat gut.</title>
        <authorList>
            <person name="Jorgensen T.J."/>
            <person name="Hansen M.A."/>
            <person name="Xu Z."/>
            <person name="Tabak M.A."/>
            <person name="Sorensen S.J."/>
            <person name="Hansen L.H."/>
        </authorList>
    </citation>
    <scope>NUCLEOTIDE SEQUENCE</scope>
    <source>
        <strain evidence="4">RGFK1200</strain>
    </source>
</reference>
<dbReference type="SMART" id="SM00857">
    <property type="entry name" value="Resolvase"/>
    <property type="match status" value="1"/>
</dbReference>
<reference evidence="4" key="1">
    <citation type="submission" date="2015-06" db="EMBL/GenBank/DDBJ databases">
        <authorList>
            <person name="Joergensen T."/>
        </authorList>
    </citation>
    <scope>NUCLEOTIDE SEQUENCE</scope>
    <source>
        <strain evidence="4">RGFK1200</strain>
    </source>
</reference>
<dbReference type="PROSITE" id="PS51736">
    <property type="entry name" value="RECOMBINASES_3"/>
    <property type="match status" value="1"/>
</dbReference>
<evidence type="ECO:0000256" key="2">
    <source>
        <dbReference type="ARBA" id="ARBA00023172"/>
    </source>
</evidence>
<dbReference type="Pfam" id="PF00239">
    <property type="entry name" value="Resolvase"/>
    <property type="match status" value="1"/>
</dbReference>
<dbReference type="CDD" id="cd03768">
    <property type="entry name" value="SR_ResInv"/>
    <property type="match status" value="1"/>
</dbReference>
<dbReference type="Gene3D" id="3.40.50.1390">
    <property type="entry name" value="Resolvase, N-terminal catalytic domain"/>
    <property type="match status" value="1"/>
</dbReference>
<evidence type="ECO:0000259" key="3">
    <source>
        <dbReference type="PROSITE" id="PS51736"/>
    </source>
</evidence>